<evidence type="ECO:0000313" key="2">
    <source>
        <dbReference type="Proteomes" id="UP000051870"/>
    </source>
</evidence>
<accession>A0A0P1I763</accession>
<keyword evidence="2" id="KW-1185">Reference proteome</keyword>
<dbReference type="AlphaFoldDB" id="A0A0P1I763"/>
<gene>
    <name evidence="1" type="ORF">PH7735_01785</name>
</gene>
<evidence type="ECO:0000313" key="1">
    <source>
        <dbReference type="EMBL" id="CUJ94766.1"/>
    </source>
</evidence>
<dbReference type="EMBL" id="CYTW01000001">
    <property type="protein sequence ID" value="CUJ94766.1"/>
    <property type="molecule type" value="Genomic_DNA"/>
</dbReference>
<name>A0A0P1I763_9RHOB</name>
<proteinExistence type="predicted"/>
<organism evidence="1 2">
    <name type="scientific">Shimia thalassica</name>
    <dbReference type="NCBI Taxonomy" id="1715693"/>
    <lineage>
        <taxon>Bacteria</taxon>
        <taxon>Pseudomonadati</taxon>
        <taxon>Pseudomonadota</taxon>
        <taxon>Alphaproteobacteria</taxon>
        <taxon>Rhodobacterales</taxon>
        <taxon>Roseobacteraceae</taxon>
    </lineage>
</organism>
<protein>
    <submittedName>
        <fullName evidence="1">Uncharacterized protein</fullName>
    </submittedName>
</protein>
<dbReference type="STRING" id="1715693.PH7735_01785"/>
<sequence>MELLTLPVVVSVNCDPRHCGRHREFEVQKLIGLLGADARLGDVTQRLRCSTCGRRPDGLVLCTVRGGS</sequence>
<reference evidence="1" key="1">
    <citation type="submission" date="2015-09" db="EMBL/GenBank/DDBJ databases">
        <authorList>
            <consortium name="Swine Surveillance"/>
        </authorList>
    </citation>
    <scope>NUCLEOTIDE SEQUENCE [LARGE SCALE GENOMIC DNA]</scope>
    <source>
        <strain evidence="1">CECT 7735</strain>
    </source>
</reference>
<dbReference type="Proteomes" id="UP000051870">
    <property type="component" value="Unassembled WGS sequence"/>
</dbReference>